<protein>
    <submittedName>
        <fullName evidence="2">Uncharacterized protein</fullName>
    </submittedName>
</protein>
<proteinExistence type="predicted"/>
<name>A0A2N9GWU3_FAGSY</name>
<accession>A0A2N9GWU3</accession>
<dbReference type="AlphaFoldDB" id="A0A2N9GWU3"/>
<evidence type="ECO:0000313" key="2">
    <source>
        <dbReference type="EMBL" id="SPD03859.1"/>
    </source>
</evidence>
<sequence>MVELGNGNNDFYGLSRIAPSTPSLLLWIVVKEWGFDVGNGVWCSGQAWVLAFSDVWGAVKPKSTENSRKLTGKSQRKIRKMVYENFSVNHFPKHACFSLSSLDSRLSLCSLSFSHWTSPIWSLGFAVGFATRRLSGAVGFATRLRRSGASRRSEASPIWGFAMRLRRSGDRNRDPPPLATVTHLEPVSLSHPGDRTVAELKISSRDPPPLASRDPPRAGPLSLSSPPLRRA</sequence>
<feature type="compositionally biased region" description="Basic and acidic residues" evidence="1">
    <location>
        <begin position="192"/>
        <end position="204"/>
    </location>
</feature>
<organism evidence="2">
    <name type="scientific">Fagus sylvatica</name>
    <name type="common">Beechnut</name>
    <dbReference type="NCBI Taxonomy" id="28930"/>
    <lineage>
        <taxon>Eukaryota</taxon>
        <taxon>Viridiplantae</taxon>
        <taxon>Streptophyta</taxon>
        <taxon>Embryophyta</taxon>
        <taxon>Tracheophyta</taxon>
        <taxon>Spermatophyta</taxon>
        <taxon>Magnoliopsida</taxon>
        <taxon>eudicotyledons</taxon>
        <taxon>Gunneridae</taxon>
        <taxon>Pentapetalae</taxon>
        <taxon>rosids</taxon>
        <taxon>fabids</taxon>
        <taxon>Fagales</taxon>
        <taxon>Fagaceae</taxon>
        <taxon>Fagus</taxon>
    </lineage>
</organism>
<reference evidence="2" key="1">
    <citation type="submission" date="2018-02" db="EMBL/GenBank/DDBJ databases">
        <authorList>
            <person name="Cohen D.B."/>
            <person name="Kent A.D."/>
        </authorList>
    </citation>
    <scope>NUCLEOTIDE SEQUENCE</scope>
</reference>
<feature type="region of interest" description="Disordered" evidence="1">
    <location>
        <begin position="188"/>
        <end position="231"/>
    </location>
</feature>
<dbReference type="EMBL" id="OIVN01002458">
    <property type="protein sequence ID" value="SPD03859.1"/>
    <property type="molecule type" value="Genomic_DNA"/>
</dbReference>
<evidence type="ECO:0000256" key="1">
    <source>
        <dbReference type="SAM" id="MobiDB-lite"/>
    </source>
</evidence>
<gene>
    <name evidence="2" type="ORF">FSB_LOCUS31741</name>
</gene>